<dbReference type="Proteomes" id="UP001493487">
    <property type="component" value="Unassembled WGS sequence"/>
</dbReference>
<protein>
    <recommendedName>
        <fullName evidence="4">YtxH domain-containing protein</fullName>
    </recommendedName>
</protein>
<dbReference type="EMBL" id="JASKHM010000009">
    <property type="protein sequence ID" value="MEQ4483896.1"/>
    <property type="molecule type" value="Genomic_DNA"/>
</dbReference>
<feature type="compositionally biased region" description="Polar residues" evidence="1">
    <location>
        <begin position="70"/>
        <end position="81"/>
    </location>
</feature>
<name>A0ABV1KWD7_9BACL</name>
<dbReference type="RefSeq" id="WP_232186282.1">
    <property type="nucleotide sequence ID" value="NZ_JAIOAP010000008.1"/>
</dbReference>
<organism evidence="2 3">
    <name type="scientific">Cohnella silvisoli</name>
    <dbReference type="NCBI Taxonomy" id="2873699"/>
    <lineage>
        <taxon>Bacteria</taxon>
        <taxon>Bacillati</taxon>
        <taxon>Bacillota</taxon>
        <taxon>Bacilli</taxon>
        <taxon>Bacillales</taxon>
        <taxon>Paenibacillaceae</taxon>
        <taxon>Cohnella</taxon>
    </lineage>
</organism>
<keyword evidence="3" id="KW-1185">Reference proteome</keyword>
<feature type="region of interest" description="Disordered" evidence="1">
    <location>
        <begin position="62"/>
        <end position="81"/>
    </location>
</feature>
<proteinExistence type="predicted"/>
<reference evidence="2 3" key="1">
    <citation type="journal article" date="2023" name="Genome Announc.">
        <title>Pan-Genome Analyses of the Genus Cohnella and Proposal of the Novel Species Cohnella silvisoli sp. nov., Isolated from Forest Soil.</title>
        <authorList>
            <person name="Wang C."/>
            <person name="Mao L."/>
            <person name="Bao G."/>
            <person name="Zhu H."/>
        </authorList>
    </citation>
    <scope>NUCLEOTIDE SEQUENCE [LARGE SCALE GENOMIC DNA]</scope>
    <source>
        <strain evidence="2 3">NL03-T5-1</strain>
    </source>
</reference>
<sequence length="81" mass="8645">MIKSPIGILLAAAGVILAVSPDARKAVRKFAVKGTEWMLDLNDQLKAGIKEVKLVNVRSGNDEIHASNGGILSSEQPHIDQ</sequence>
<evidence type="ECO:0000313" key="2">
    <source>
        <dbReference type="EMBL" id="MEQ4483896.1"/>
    </source>
</evidence>
<evidence type="ECO:0008006" key="4">
    <source>
        <dbReference type="Google" id="ProtNLM"/>
    </source>
</evidence>
<comment type="caution">
    <text evidence="2">The sequence shown here is derived from an EMBL/GenBank/DDBJ whole genome shotgun (WGS) entry which is preliminary data.</text>
</comment>
<gene>
    <name evidence="2" type="ORF">QJS35_15980</name>
</gene>
<accession>A0ABV1KWD7</accession>
<evidence type="ECO:0000256" key="1">
    <source>
        <dbReference type="SAM" id="MobiDB-lite"/>
    </source>
</evidence>
<evidence type="ECO:0000313" key="3">
    <source>
        <dbReference type="Proteomes" id="UP001493487"/>
    </source>
</evidence>